<dbReference type="Proteomes" id="UP000828390">
    <property type="component" value="Unassembled WGS sequence"/>
</dbReference>
<dbReference type="EMBL" id="JAIWYP010000024">
    <property type="protein sequence ID" value="KAH3692187.1"/>
    <property type="molecule type" value="Genomic_DNA"/>
</dbReference>
<comment type="caution">
    <text evidence="1">The sequence shown here is derived from an EMBL/GenBank/DDBJ whole genome shotgun (WGS) entry which is preliminary data.</text>
</comment>
<accession>A0A9D3Y1G5</accession>
<reference evidence="1" key="1">
    <citation type="journal article" date="2019" name="bioRxiv">
        <title>The Genome of the Zebra Mussel, Dreissena polymorpha: A Resource for Invasive Species Research.</title>
        <authorList>
            <person name="McCartney M.A."/>
            <person name="Auch B."/>
            <person name="Kono T."/>
            <person name="Mallez S."/>
            <person name="Zhang Y."/>
            <person name="Obille A."/>
            <person name="Becker A."/>
            <person name="Abrahante J.E."/>
            <person name="Garbe J."/>
            <person name="Badalamenti J.P."/>
            <person name="Herman A."/>
            <person name="Mangelson H."/>
            <person name="Liachko I."/>
            <person name="Sullivan S."/>
            <person name="Sone E.D."/>
            <person name="Koren S."/>
            <person name="Silverstein K.A.T."/>
            <person name="Beckman K.B."/>
            <person name="Gohl D.M."/>
        </authorList>
    </citation>
    <scope>NUCLEOTIDE SEQUENCE</scope>
    <source>
        <strain evidence="1">Duluth1</strain>
        <tissue evidence="1">Whole animal</tissue>
    </source>
</reference>
<dbReference type="AlphaFoldDB" id="A0A9D3Y1G5"/>
<reference evidence="1" key="2">
    <citation type="submission" date="2020-11" db="EMBL/GenBank/DDBJ databases">
        <authorList>
            <person name="McCartney M.A."/>
            <person name="Auch B."/>
            <person name="Kono T."/>
            <person name="Mallez S."/>
            <person name="Becker A."/>
            <person name="Gohl D.M."/>
            <person name="Silverstein K.A.T."/>
            <person name="Koren S."/>
            <person name="Bechman K.B."/>
            <person name="Herman A."/>
            <person name="Abrahante J.E."/>
            <person name="Garbe J."/>
        </authorList>
    </citation>
    <scope>NUCLEOTIDE SEQUENCE</scope>
    <source>
        <strain evidence="1">Duluth1</strain>
        <tissue evidence="1">Whole animal</tissue>
    </source>
</reference>
<gene>
    <name evidence="1" type="ORF">DPMN_191543</name>
</gene>
<evidence type="ECO:0000313" key="2">
    <source>
        <dbReference type="Proteomes" id="UP000828390"/>
    </source>
</evidence>
<name>A0A9D3Y1G5_DREPO</name>
<protein>
    <submittedName>
        <fullName evidence="1">Uncharacterized protein</fullName>
    </submittedName>
</protein>
<sequence>MLVDIRLTRAIIVAVIEDDALLGIDILQKDKGGPADPLLSRGVILFKGLTYHVFKWAGKKKSEKFERQIIIPYQDRARQK</sequence>
<proteinExistence type="predicted"/>
<keyword evidence="2" id="KW-1185">Reference proteome</keyword>
<evidence type="ECO:0000313" key="1">
    <source>
        <dbReference type="EMBL" id="KAH3692187.1"/>
    </source>
</evidence>
<organism evidence="1 2">
    <name type="scientific">Dreissena polymorpha</name>
    <name type="common">Zebra mussel</name>
    <name type="synonym">Mytilus polymorpha</name>
    <dbReference type="NCBI Taxonomy" id="45954"/>
    <lineage>
        <taxon>Eukaryota</taxon>
        <taxon>Metazoa</taxon>
        <taxon>Spiralia</taxon>
        <taxon>Lophotrochozoa</taxon>
        <taxon>Mollusca</taxon>
        <taxon>Bivalvia</taxon>
        <taxon>Autobranchia</taxon>
        <taxon>Heteroconchia</taxon>
        <taxon>Euheterodonta</taxon>
        <taxon>Imparidentia</taxon>
        <taxon>Neoheterodontei</taxon>
        <taxon>Myida</taxon>
        <taxon>Dreissenoidea</taxon>
        <taxon>Dreissenidae</taxon>
        <taxon>Dreissena</taxon>
    </lineage>
</organism>